<reference evidence="3" key="1">
    <citation type="submission" date="2022-11" db="UniProtKB">
        <authorList>
            <consortium name="WormBaseParasite"/>
        </authorList>
    </citation>
    <scope>IDENTIFICATION</scope>
</reference>
<proteinExistence type="predicted"/>
<feature type="compositionally biased region" description="Polar residues" evidence="1">
    <location>
        <begin position="64"/>
        <end position="76"/>
    </location>
</feature>
<feature type="compositionally biased region" description="Low complexity" evidence="1">
    <location>
        <begin position="176"/>
        <end position="197"/>
    </location>
</feature>
<name>A0A915EAX9_9BILA</name>
<keyword evidence="2" id="KW-1185">Reference proteome</keyword>
<organism evidence="2 3">
    <name type="scientific">Ditylenchus dipsaci</name>
    <dbReference type="NCBI Taxonomy" id="166011"/>
    <lineage>
        <taxon>Eukaryota</taxon>
        <taxon>Metazoa</taxon>
        <taxon>Ecdysozoa</taxon>
        <taxon>Nematoda</taxon>
        <taxon>Chromadorea</taxon>
        <taxon>Rhabditida</taxon>
        <taxon>Tylenchina</taxon>
        <taxon>Tylenchomorpha</taxon>
        <taxon>Sphaerularioidea</taxon>
        <taxon>Anguinidae</taxon>
        <taxon>Anguininae</taxon>
        <taxon>Ditylenchus</taxon>
    </lineage>
</organism>
<dbReference type="Proteomes" id="UP000887574">
    <property type="component" value="Unplaced"/>
</dbReference>
<feature type="region of interest" description="Disordered" evidence="1">
    <location>
        <begin position="51"/>
        <end position="98"/>
    </location>
</feature>
<evidence type="ECO:0000313" key="3">
    <source>
        <dbReference type="WBParaSite" id="jg4415"/>
    </source>
</evidence>
<evidence type="ECO:0000256" key="1">
    <source>
        <dbReference type="SAM" id="MobiDB-lite"/>
    </source>
</evidence>
<feature type="region of interest" description="Disordered" evidence="1">
    <location>
        <begin position="110"/>
        <end position="155"/>
    </location>
</feature>
<accession>A0A915EAX9</accession>
<dbReference type="AlphaFoldDB" id="A0A915EAX9"/>
<sequence>MNVTSSVFASLTTHTTLHQPAPTMYEPMDVTSELFEVVRKVTSKTINSKPVKNLSPVASRPAASLQNSSPIGTSKFSPMAKKSEPVVEKPSPVASKVSGNQLVQNLSPVVRRPAESGKMSSPVVRRPAEFEKKPTPTASRSAESVEKSPLVAGGTRFSPVVNKKISPAYQAPIKRPSPVIAAASKPSPVPKSPGAVKTARPPSTPVRVTQPGKQRHPPLLFR</sequence>
<evidence type="ECO:0000313" key="2">
    <source>
        <dbReference type="Proteomes" id="UP000887574"/>
    </source>
</evidence>
<feature type="region of interest" description="Disordered" evidence="1">
    <location>
        <begin position="167"/>
        <end position="222"/>
    </location>
</feature>
<protein>
    <submittedName>
        <fullName evidence="3">Uncharacterized protein</fullName>
    </submittedName>
</protein>
<dbReference type="WBParaSite" id="jg4415">
    <property type="protein sequence ID" value="jg4415"/>
    <property type="gene ID" value="jg4415"/>
</dbReference>